<dbReference type="GO" id="GO:0003677">
    <property type="term" value="F:DNA binding"/>
    <property type="evidence" value="ECO:0007669"/>
    <property type="project" value="InterPro"/>
</dbReference>
<dbReference type="InterPro" id="IPR013762">
    <property type="entry name" value="Integrase-like_cat_sf"/>
</dbReference>
<dbReference type="GO" id="GO:0006310">
    <property type="term" value="P:DNA recombination"/>
    <property type="evidence" value="ECO:0007669"/>
    <property type="project" value="UniProtKB-KW"/>
</dbReference>
<protein>
    <recommendedName>
        <fullName evidence="4">Tyr recombinase domain-containing protein</fullName>
    </recommendedName>
</protein>
<dbReference type="InterPro" id="IPR011010">
    <property type="entry name" value="DNA_brk_join_enz"/>
</dbReference>
<evidence type="ECO:0000313" key="2">
    <source>
        <dbReference type="EMBL" id="OSX76137.1"/>
    </source>
</evidence>
<keyword evidence="1" id="KW-0233">DNA recombination</keyword>
<accession>A0A1X6P5M9</accession>
<dbReference type="AlphaFoldDB" id="A0A1X6P5M9"/>
<dbReference type="Gene3D" id="1.10.443.10">
    <property type="entry name" value="Intergrase catalytic core"/>
    <property type="match status" value="1"/>
</dbReference>
<dbReference type="GO" id="GO:0015074">
    <property type="term" value="P:DNA integration"/>
    <property type="evidence" value="ECO:0007669"/>
    <property type="project" value="InterPro"/>
</dbReference>
<dbReference type="Proteomes" id="UP000218209">
    <property type="component" value="Unassembled WGS sequence"/>
</dbReference>
<evidence type="ECO:0000313" key="3">
    <source>
        <dbReference type="Proteomes" id="UP000218209"/>
    </source>
</evidence>
<proteinExistence type="predicted"/>
<reference evidence="2 3" key="1">
    <citation type="submission" date="2017-03" db="EMBL/GenBank/DDBJ databases">
        <title>WGS assembly of Porphyra umbilicalis.</title>
        <authorList>
            <person name="Brawley S.H."/>
            <person name="Blouin N.A."/>
            <person name="Ficko-Blean E."/>
            <person name="Wheeler G.L."/>
            <person name="Lohr M."/>
            <person name="Goodson H.V."/>
            <person name="Jenkins J.W."/>
            <person name="Blaby-Haas C.E."/>
            <person name="Helliwell K.E."/>
            <person name="Chan C."/>
            <person name="Marriage T."/>
            <person name="Bhattacharya D."/>
            <person name="Klein A.S."/>
            <person name="Badis Y."/>
            <person name="Brodie J."/>
            <person name="Cao Y."/>
            <person name="Collen J."/>
            <person name="Dittami S.M."/>
            <person name="Gachon C.M."/>
            <person name="Green B.R."/>
            <person name="Karpowicz S."/>
            <person name="Kim J.W."/>
            <person name="Kudahl U."/>
            <person name="Lin S."/>
            <person name="Michel G."/>
            <person name="Mittag M."/>
            <person name="Olson B.J."/>
            <person name="Pangilinan J."/>
            <person name="Peng Y."/>
            <person name="Qiu H."/>
            <person name="Shu S."/>
            <person name="Singer J.T."/>
            <person name="Smith A.G."/>
            <person name="Sprecher B.N."/>
            <person name="Wagner V."/>
            <person name="Wang W."/>
            <person name="Wang Z.-Y."/>
            <person name="Yan J."/>
            <person name="Yarish C."/>
            <person name="Zoeuner-Riek S."/>
            <person name="Zhuang Y."/>
            <person name="Zou Y."/>
            <person name="Lindquist E.A."/>
            <person name="Grimwood J."/>
            <person name="Barry K."/>
            <person name="Rokhsar D.S."/>
            <person name="Schmutz J."/>
            <person name="Stiller J.W."/>
            <person name="Grossman A.R."/>
            <person name="Prochnik S.E."/>
        </authorList>
    </citation>
    <scope>NUCLEOTIDE SEQUENCE [LARGE SCALE GENOMIC DNA]</scope>
    <source>
        <strain evidence="2">4086291</strain>
    </source>
</reference>
<name>A0A1X6P5M9_PORUM</name>
<evidence type="ECO:0000256" key="1">
    <source>
        <dbReference type="ARBA" id="ARBA00023172"/>
    </source>
</evidence>
<gene>
    <name evidence="2" type="ORF">BU14_0205s0012</name>
</gene>
<organism evidence="2 3">
    <name type="scientific">Porphyra umbilicalis</name>
    <name type="common">Purple laver</name>
    <name type="synonym">Red alga</name>
    <dbReference type="NCBI Taxonomy" id="2786"/>
    <lineage>
        <taxon>Eukaryota</taxon>
        <taxon>Rhodophyta</taxon>
        <taxon>Bangiophyceae</taxon>
        <taxon>Bangiales</taxon>
        <taxon>Bangiaceae</taxon>
        <taxon>Porphyra</taxon>
    </lineage>
</organism>
<sequence length="114" mass="12225">MAMKLAKATPGQYLFTPLGNHTPLPTEVATMWMREGLSLTNVCAPAGARYSGHSLRAGTATSGRSIGCSLEAIATLMGMKNKSKTTVSANYVDALAEPDAAAWELYERYLVSRR</sequence>
<keyword evidence="3" id="KW-1185">Reference proteome</keyword>
<dbReference type="EMBL" id="KV918878">
    <property type="protein sequence ID" value="OSX76137.1"/>
    <property type="molecule type" value="Genomic_DNA"/>
</dbReference>
<evidence type="ECO:0008006" key="4">
    <source>
        <dbReference type="Google" id="ProtNLM"/>
    </source>
</evidence>
<dbReference type="SUPFAM" id="SSF56349">
    <property type="entry name" value="DNA breaking-rejoining enzymes"/>
    <property type="match status" value="1"/>
</dbReference>